<keyword evidence="12" id="KW-1185">Reference proteome</keyword>
<dbReference type="SUPFAM" id="SSF53383">
    <property type="entry name" value="PLP-dependent transferases"/>
    <property type="match status" value="1"/>
</dbReference>
<protein>
    <recommendedName>
        <fullName evidence="4">threonine-phosphate decarboxylase</fullName>
        <ecNumber evidence="4">4.1.1.81</ecNumber>
    </recommendedName>
    <alternativeName>
        <fullName evidence="8">L-threonine-O-3-phosphate decarboxylase</fullName>
    </alternativeName>
</protein>
<name>A0A937CMV9_9HYPH</name>
<accession>A0A937CMV9</accession>
<keyword evidence="7 11" id="KW-0456">Lyase</keyword>
<evidence type="ECO:0000256" key="5">
    <source>
        <dbReference type="ARBA" id="ARBA00022573"/>
    </source>
</evidence>
<proteinExistence type="predicted"/>
<evidence type="ECO:0000313" key="11">
    <source>
        <dbReference type="EMBL" id="MBL0373146.1"/>
    </source>
</evidence>
<dbReference type="InterPro" id="IPR015422">
    <property type="entry name" value="PyrdxlP-dep_Trfase_small"/>
</dbReference>
<gene>
    <name evidence="11" type="ORF">JJB09_14010</name>
</gene>
<evidence type="ECO:0000256" key="2">
    <source>
        <dbReference type="ARBA" id="ARBA00003444"/>
    </source>
</evidence>
<dbReference type="RefSeq" id="WP_201659656.1">
    <property type="nucleotide sequence ID" value="NZ_JAEQNC010000007.1"/>
</dbReference>
<evidence type="ECO:0000256" key="4">
    <source>
        <dbReference type="ARBA" id="ARBA00012285"/>
    </source>
</evidence>
<evidence type="ECO:0000256" key="1">
    <source>
        <dbReference type="ARBA" id="ARBA00001933"/>
    </source>
</evidence>
<dbReference type="InterPro" id="IPR004839">
    <property type="entry name" value="Aminotransferase_I/II_large"/>
</dbReference>
<dbReference type="Pfam" id="PF00155">
    <property type="entry name" value="Aminotran_1_2"/>
    <property type="match status" value="1"/>
</dbReference>
<evidence type="ECO:0000256" key="8">
    <source>
        <dbReference type="ARBA" id="ARBA00029996"/>
    </source>
</evidence>
<dbReference type="Proteomes" id="UP000633219">
    <property type="component" value="Unassembled WGS sequence"/>
</dbReference>
<comment type="function">
    <text evidence="2">Decarboxylates L-threonine-O-3-phosphate to yield (R)-1-amino-2-propanol O-2-phosphate, the precursor for the linkage between the nucleotide loop and the corrin ring in cobalamin.</text>
</comment>
<dbReference type="Gene3D" id="3.40.640.10">
    <property type="entry name" value="Type I PLP-dependent aspartate aminotransferase-like (Major domain)"/>
    <property type="match status" value="1"/>
</dbReference>
<evidence type="ECO:0000313" key="12">
    <source>
        <dbReference type="Proteomes" id="UP000633219"/>
    </source>
</evidence>
<evidence type="ECO:0000256" key="3">
    <source>
        <dbReference type="ARBA" id="ARBA00004953"/>
    </source>
</evidence>
<evidence type="ECO:0000256" key="6">
    <source>
        <dbReference type="ARBA" id="ARBA00022898"/>
    </source>
</evidence>
<comment type="catalytic activity">
    <reaction evidence="9">
        <text>O-phospho-L-threonine + H(+) = (R)-1-aminopropan-2-yl phosphate + CO2</text>
        <dbReference type="Rhea" id="RHEA:11492"/>
        <dbReference type="ChEBI" id="CHEBI:15378"/>
        <dbReference type="ChEBI" id="CHEBI:16526"/>
        <dbReference type="ChEBI" id="CHEBI:58563"/>
        <dbReference type="ChEBI" id="CHEBI:58675"/>
        <dbReference type="EC" id="4.1.1.81"/>
    </reaction>
</comment>
<dbReference type="InterPro" id="IPR015424">
    <property type="entry name" value="PyrdxlP-dep_Trfase"/>
</dbReference>
<keyword evidence="5" id="KW-0169">Cobalamin biosynthesis</keyword>
<dbReference type="AlphaFoldDB" id="A0A937CMV9"/>
<reference evidence="11" key="1">
    <citation type="submission" date="2021-01" db="EMBL/GenBank/DDBJ databases">
        <title>Rhizobium sp. strain KVB221 16S ribosomal RNA gene Genome sequencing and assembly.</title>
        <authorList>
            <person name="Kang M."/>
        </authorList>
    </citation>
    <scope>NUCLEOTIDE SEQUENCE</scope>
    <source>
        <strain evidence="11">KVB221</strain>
    </source>
</reference>
<evidence type="ECO:0000256" key="7">
    <source>
        <dbReference type="ARBA" id="ARBA00023239"/>
    </source>
</evidence>
<comment type="caution">
    <text evidence="11">The sequence shown here is derived from an EMBL/GenBank/DDBJ whole genome shotgun (WGS) entry which is preliminary data.</text>
</comment>
<dbReference type="EMBL" id="JAEQNC010000007">
    <property type="protein sequence ID" value="MBL0373146.1"/>
    <property type="molecule type" value="Genomic_DNA"/>
</dbReference>
<evidence type="ECO:0000256" key="9">
    <source>
        <dbReference type="ARBA" id="ARBA00048531"/>
    </source>
</evidence>
<dbReference type="PANTHER" id="PTHR42885:SF1">
    <property type="entry name" value="THREONINE-PHOSPHATE DECARBOXYLASE"/>
    <property type="match status" value="1"/>
</dbReference>
<comment type="pathway">
    <text evidence="3">Cofactor biosynthesis; adenosylcobalamin biosynthesis.</text>
</comment>
<dbReference type="Gene3D" id="3.90.1150.10">
    <property type="entry name" value="Aspartate Aminotransferase, domain 1"/>
    <property type="match status" value="1"/>
</dbReference>
<dbReference type="NCBIfam" id="TIGR01140">
    <property type="entry name" value="L_thr_O3P_dcar"/>
    <property type="match status" value="1"/>
</dbReference>
<dbReference type="CDD" id="cd00609">
    <property type="entry name" value="AAT_like"/>
    <property type="match status" value="1"/>
</dbReference>
<keyword evidence="6" id="KW-0663">Pyridoxal phosphate</keyword>
<comment type="cofactor">
    <cofactor evidence="1">
        <name>pyridoxal 5'-phosphate</name>
        <dbReference type="ChEBI" id="CHEBI:597326"/>
    </cofactor>
</comment>
<sequence>MMAGIHHGGGLTAAVARYGGRAEDWLDLSTGINPNAVALPDIPISIWNRLPDRELIDDARRAAADWYLAGSSTAAGPAGSIAHPLPVPGTQAFIQILPKLVPQDRPVAILSPTYGEYAHCLGKAGLAVEQIAGIGALREDHGALIVVNPNNPDGRILQPSELVELAATMRARGGHLHVDEAFGDGRPELSVAAIATEARGVTVSRSFGKFFGLAGVRLGFVFADPETLDFIEFELGPWAVSGPALHIARVLLRRDRSALVRVIGERRAGLQGALQAAGMKVAGGTDLFALVDHENAAGLFEHLAASHILVRKFDYAPHWLRIGLAADQRGDRRLTDVLASFESSCLRS</sequence>
<evidence type="ECO:0000259" key="10">
    <source>
        <dbReference type="Pfam" id="PF00155"/>
    </source>
</evidence>
<dbReference type="InterPro" id="IPR005860">
    <property type="entry name" value="CobD"/>
</dbReference>
<dbReference type="GO" id="GO:0030170">
    <property type="term" value="F:pyridoxal phosphate binding"/>
    <property type="evidence" value="ECO:0007669"/>
    <property type="project" value="InterPro"/>
</dbReference>
<dbReference type="GO" id="GO:0048472">
    <property type="term" value="F:threonine-phosphate decarboxylase activity"/>
    <property type="evidence" value="ECO:0007669"/>
    <property type="project" value="UniProtKB-EC"/>
</dbReference>
<dbReference type="EC" id="4.1.1.81" evidence="4"/>
<organism evidence="11 12">
    <name type="scientific">Rhizobium setariae</name>
    <dbReference type="NCBI Taxonomy" id="2801340"/>
    <lineage>
        <taxon>Bacteria</taxon>
        <taxon>Pseudomonadati</taxon>
        <taxon>Pseudomonadota</taxon>
        <taxon>Alphaproteobacteria</taxon>
        <taxon>Hyphomicrobiales</taxon>
        <taxon>Rhizobiaceae</taxon>
        <taxon>Rhizobium/Agrobacterium group</taxon>
        <taxon>Rhizobium</taxon>
    </lineage>
</organism>
<dbReference type="InterPro" id="IPR015421">
    <property type="entry name" value="PyrdxlP-dep_Trfase_major"/>
</dbReference>
<dbReference type="GO" id="GO:0009236">
    <property type="term" value="P:cobalamin biosynthetic process"/>
    <property type="evidence" value="ECO:0007669"/>
    <property type="project" value="UniProtKB-KW"/>
</dbReference>
<feature type="domain" description="Aminotransferase class I/classII large" evidence="10">
    <location>
        <begin position="45"/>
        <end position="326"/>
    </location>
</feature>
<dbReference type="PANTHER" id="PTHR42885">
    <property type="entry name" value="HISTIDINOL-PHOSPHATE AMINOTRANSFERASE-RELATED"/>
    <property type="match status" value="1"/>
</dbReference>